<gene>
    <name evidence="1" type="ORF">L3Q82_009711</name>
</gene>
<reference evidence="1" key="1">
    <citation type="submission" date="2022-04" db="EMBL/GenBank/DDBJ databases">
        <title>Jade perch genome.</title>
        <authorList>
            <person name="Chao B."/>
        </authorList>
    </citation>
    <scope>NUCLEOTIDE SEQUENCE</scope>
    <source>
        <strain evidence="1">CB-2022</strain>
    </source>
</reference>
<sequence>MPLLTSHNVTAHLLPIHNKDDKVVFGCRLVFSHLIIRQEYRTLVDNFVEWSEQNHLRLNVNKTREMVIDFRRKKMPSQPLRIRGEVVEEVEDYKYLGVVIDNRLDWKSNTESVYKKGMSRTLFPEEAEILQRGQQDVGDFLPVCCCQRHFLCCRVLESFETVVERRMLNRLLSIMDNDQHPLHHTVDRQQWSTFSHRLLQLRCRKGQIQEIFPATCHLTYKRHLSTTSNSQTPNSTMAKNKELSKDTRNKIVDLHQAGKTESAIGKQLPLGVKNINCLALESSKYVIYPRAKFGHRIKLEST</sequence>
<keyword evidence="2" id="KW-1185">Reference proteome</keyword>
<comment type="caution">
    <text evidence="1">The sequence shown here is derived from an EMBL/GenBank/DDBJ whole genome shotgun (WGS) entry which is preliminary data.</text>
</comment>
<organism evidence="1 2">
    <name type="scientific">Scortum barcoo</name>
    <name type="common">barcoo grunter</name>
    <dbReference type="NCBI Taxonomy" id="214431"/>
    <lineage>
        <taxon>Eukaryota</taxon>
        <taxon>Metazoa</taxon>
        <taxon>Chordata</taxon>
        <taxon>Craniata</taxon>
        <taxon>Vertebrata</taxon>
        <taxon>Euteleostomi</taxon>
        <taxon>Actinopterygii</taxon>
        <taxon>Neopterygii</taxon>
        <taxon>Teleostei</taxon>
        <taxon>Neoteleostei</taxon>
        <taxon>Acanthomorphata</taxon>
        <taxon>Eupercaria</taxon>
        <taxon>Centrarchiformes</taxon>
        <taxon>Terapontoidei</taxon>
        <taxon>Terapontidae</taxon>
        <taxon>Scortum</taxon>
    </lineage>
</organism>
<protein>
    <submittedName>
        <fullName evidence="1">Uncharacterized protein</fullName>
    </submittedName>
</protein>
<name>A0ACB8WDV7_9TELE</name>
<evidence type="ECO:0000313" key="2">
    <source>
        <dbReference type="Proteomes" id="UP000831701"/>
    </source>
</evidence>
<proteinExistence type="predicted"/>
<dbReference type="Proteomes" id="UP000831701">
    <property type="component" value="Chromosome 11"/>
</dbReference>
<dbReference type="EMBL" id="CM041541">
    <property type="protein sequence ID" value="KAI3366056.1"/>
    <property type="molecule type" value="Genomic_DNA"/>
</dbReference>
<evidence type="ECO:0000313" key="1">
    <source>
        <dbReference type="EMBL" id="KAI3366056.1"/>
    </source>
</evidence>
<accession>A0ACB8WDV7</accession>